<evidence type="ECO:0000256" key="1">
    <source>
        <dbReference type="SAM" id="Phobius"/>
    </source>
</evidence>
<organism evidence="2 3">
    <name type="scientific">Chloropicon primus</name>
    <dbReference type="NCBI Taxonomy" id="1764295"/>
    <lineage>
        <taxon>Eukaryota</taxon>
        <taxon>Viridiplantae</taxon>
        <taxon>Chlorophyta</taxon>
        <taxon>Chloropicophyceae</taxon>
        <taxon>Chloropicales</taxon>
        <taxon>Chloropicaceae</taxon>
        <taxon>Chloropicon</taxon>
    </lineage>
</organism>
<name>A0A5B8MB17_9CHLO</name>
<dbReference type="InterPro" id="IPR010530">
    <property type="entry name" value="B12D"/>
</dbReference>
<reference evidence="2 3" key="1">
    <citation type="submission" date="2018-07" db="EMBL/GenBank/DDBJ databases">
        <title>The complete nuclear genome of the prasinophyte Chloropicon primus (CCMP1205).</title>
        <authorList>
            <person name="Pombert J.-F."/>
            <person name="Otis C."/>
            <person name="Turmel M."/>
            <person name="Lemieux C."/>
        </authorList>
    </citation>
    <scope>NUCLEOTIDE SEQUENCE [LARGE SCALE GENOMIC DNA]</scope>
    <source>
        <strain evidence="2 3">CCMP1205</strain>
    </source>
</reference>
<feature type="transmembrane region" description="Helical" evidence="1">
    <location>
        <begin position="20"/>
        <end position="39"/>
    </location>
</feature>
<dbReference type="Proteomes" id="UP000316726">
    <property type="component" value="Chromosome 1"/>
</dbReference>
<evidence type="ECO:0000313" key="2">
    <source>
        <dbReference type="EMBL" id="QDZ17648.1"/>
    </source>
</evidence>
<evidence type="ECO:0000313" key="3">
    <source>
        <dbReference type="Proteomes" id="UP000316726"/>
    </source>
</evidence>
<accession>A0A5B8MB17</accession>
<gene>
    <name evidence="2" type="ORF">A3770_01p01660</name>
</gene>
<sequence length="103" mass="11414">MGGGAAGRTFSQIWLSDKATYPLIITMTAGMALLGFRLVHSSTAPEVTFSKKNRGNFEHWTDNDGKDASAQGERFRKHPIRNFFGTVKPSIMPDLNEYMSKSS</sequence>
<dbReference type="Pfam" id="PF06522">
    <property type="entry name" value="B12D"/>
    <property type="match status" value="1"/>
</dbReference>
<protein>
    <submittedName>
        <fullName evidence="2">Uncharacterized protein</fullName>
    </submittedName>
</protein>
<keyword evidence="3" id="KW-1185">Reference proteome</keyword>
<keyword evidence="1" id="KW-0812">Transmembrane</keyword>
<dbReference type="EMBL" id="CP031034">
    <property type="protein sequence ID" value="QDZ17648.1"/>
    <property type="molecule type" value="Genomic_DNA"/>
</dbReference>
<proteinExistence type="predicted"/>
<keyword evidence="1" id="KW-1133">Transmembrane helix</keyword>
<dbReference type="AlphaFoldDB" id="A0A5B8MB17"/>
<keyword evidence="1" id="KW-0472">Membrane</keyword>